<organism evidence="1 2">
    <name type="scientific">Winogradskya consettensis</name>
    <dbReference type="NCBI Taxonomy" id="113560"/>
    <lineage>
        <taxon>Bacteria</taxon>
        <taxon>Bacillati</taxon>
        <taxon>Actinomycetota</taxon>
        <taxon>Actinomycetes</taxon>
        <taxon>Micromonosporales</taxon>
        <taxon>Micromonosporaceae</taxon>
        <taxon>Winogradskya</taxon>
    </lineage>
</organism>
<sequence length="136" mass="15021">MMKVASVTLLLSAALLGGCSESSEETVRSTKGKTVERVEYLGEVEEAYWVNDETKDVTTGDEQAGLWQQGVARLTPAEFQLFRNSGDWNQVSTAPIIPAALKDKLHFGDTWSLGETDHGTFYLESDTHSVVFIVYD</sequence>
<keyword evidence="2" id="KW-1185">Reference proteome</keyword>
<dbReference type="EMBL" id="BOQP01000039">
    <property type="protein sequence ID" value="GIM79388.1"/>
    <property type="molecule type" value="Genomic_DNA"/>
</dbReference>
<dbReference type="RefSeq" id="WP_213001044.1">
    <property type="nucleotide sequence ID" value="NZ_BAAATW010000001.1"/>
</dbReference>
<gene>
    <name evidence="1" type="ORF">Aco04nite_65230</name>
</gene>
<dbReference type="PROSITE" id="PS51257">
    <property type="entry name" value="PROKAR_LIPOPROTEIN"/>
    <property type="match status" value="1"/>
</dbReference>
<evidence type="ECO:0000313" key="2">
    <source>
        <dbReference type="Proteomes" id="UP000680865"/>
    </source>
</evidence>
<protein>
    <recommendedName>
        <fullName evidence="3">Lipoprotein</fullName>
    </recommendedName>
</protein>
<proteinExistence type="predicted"/>
<evidence type="ECO:0000313" key="1">
    <source>
        <dbReference type="EMBL" id="GIM79388.1"/>
    </source>
</evidence>
<name>A0A919SYB8_9ACTN</name>
<evidence type="ECO:0008006" key="3">
    <source>
        <dbReference type="Google" id="ProtNLM"/>
    </source>
</evidence>
<dbReference type="AlphaFoldDB" id="A0A919SYB8"/>
<dbReference type="Proteomes" id="UP000680865">
    <property type="component" value="Unassembled WGS sequence"/>
</dbReference>
<comment type="caution">
    <text evidence="1">The sequence shown here is derived from an EMBL/GenBank/DDBJ whole genome shotgun (WGS) entry which is preliminary data.</text>
</comment>
<accession>A0A919SYB8</accession>
<reference evidence="1" key="1">
    <citation type="submission" date="2021-03" db="EMBL/GenBank/DDBJ databases">
        <title>Whole genome shotgun sequence of Actinoplanes consettensis NBRC 14913.</title>
        <authorList>
            <person name="Komaki H."/>
            <person name="Tamura T."/>
        </authorList>
    </citation>
    <scope>NUCLEOTIDE SEQUENCE</scope>
    <source>
        <strain evidence="1">NBRC 14913</strain>
    </source>
</reference>